<dbReference type="InterPro" id="IPR050487">
    <property type="entry name" value="FtsQ_DivIB"/>
</dbReference>
<dbReference type="InterPro" id="IPR013685">
    <property type="entry name" value="POTRA_FtsQ_type"/>
</dbReference>
<evidence type="ECO:0000313" key="10">
    <source>
        <dbReference type="EMBL" id="GAA1743691.1"/>
    </source>
</evidence>
<feature type="domain" description="POTRA" evidence="9">
    <location>
        <begin position="65"/>
        <end position="133"/>
    </location>
</feature>
<evidence type="ECO:0000256" key="1">
    <source>
        <dbReference type="ARBA" id="ARBA00004370"/>
    </source>
</evidence>
<evidence type="ECO:0000256" key="5">
    <source>
        <dbReference type="ARBA" id="ARBA00022989"/>
    </source>
</evidence>
<comment type="similarity">
    <text evidence="8">Belongs to the FtsQ/DivIB family. FtsQ subfamily.</text>
</comment>
<evidence type="ECO:0000259" key="9">
    <source>
        <dbReference type="PROSITE" id="PS51779"/>
    </source>
</evidence>
<comment type="subcellular location">
    <subcellularLocation>
        <location evidence="8">Cell membrane</location>
        <topology evidence="8">Single-pass type II membrane protein</topology>
    </subcellularLocation>
    <subcellularLocation>
        <location evidence="1">Membrane</location>
    </subcellularLocation>
    <text evidence="8">Localizes to the division septum.</text>
</comment>
<sequence length="256" mass="27582">MIRTEVARRWRLVRAPGRSVPASVRRFHQRIRRRRLRSAAPWLAVVGALGLAALLAWVIFATSLLGVREVAVTGTSVLTSEQVTAAAGVAPGTPLARVDLDRVRAAVSELAPVREARVRRQWPGTLVIDVQERVALATVPVGSQFAVIDGAGVVFRTLAQRPRELPLVVLASPGPDDVSTRSALRVLRTLTPQLRESLVRMVAPTPARIRLELGGGRTVVWGDAEDSDTKARVATALLKKEGTLIDVSAPEFVTVG</sequence>
<keyword evidence="7 8" id="KW-0131">Cell cycle</keyword>
<evidence type="ECO:0000256" key="2">
    <source>
        <dbReference type="ARBA" id="ARBA00022475"/>
    </source>
</evidence>
<dbReference type="HAMAP" id="MF_00911">
    <property type="entry name" value="FtsQ_subfam"/>
    <property type="match status" value="1"/>
</dbReference>
<dbReference type="InterPro" id="IPR026579">
    <property type="entry name" value="FtsQ"/>
</dbReference>
<organism evidence="10 11">
    <name type="scientific">Luedemannella helvata</name>
    <dbReference type="NCBI Taxonomy" id="349315"/>
    <lineage>
        <taxon>Bacteria</taxon>
        <taxon>Bacillati</taxon>
        <taxon>Actinomycetota</taxon>
        <taxon>Actinomycetes</taxon>
        <taxon>Micromonosporales</taxon>
        <taxon>Micromonosporaceae</taxon>
        <taxon>Luedemannella</taxon>
    </lineage>
</organism>
<dbReference type="InterPro" id="IPR005548">
    <property type="entry name" value="Cell_div_FtsQ/DivIB_C"/>
</dbReference>
<evidence type="ECO:0000256" key="7">
    <source>
        <dbReference type="ARBA" id="ARBA00023306"/>
    </source>
</evidence>
<keyword evidence="6 8" id="KW-0472">Membrane</keyword>
<feature type="transmembrane region" description="Helical" evidence="8">
    <location>
        <begin position="39"/>
        <end position="60"/>
    </location>
</feature>
<dbReference type="Pfam" id="PF08478">
    <property type="entry name" value="POTRA_1"/>
    <property type="match status" value="1"/>
</dbReference>
<keyword evidence="3 8" id="KW-0132">Cell division</keyword>
<comment type="caution">
    <text evidence="10">The sequence shown here is derived from an EMBL/GenBank/DDBJ whole genome shotgun (WGS) entry which is preliminary data.</text>
</comment>
<protein>
    <recommendedName>
        <fullName evidence="8">Cell division protein FtsQ</fullName>
    </recommendedName>
</protein>
<dbReference type="PROSITE" id="PS51779">
    <property type="entry name" value="POTRA"/>
    <property type="match status" value="1"/>
</dbReference>
<dbReference type="Pfam" id="PF03799">
    <property type="entry name" value="FtsQ_DivIB_C"/>
    <property type="match status" value="1"/>
</dbReference>
<dbReference type="Gene3D" id="3.10.20.310">
    <property type="entry name" value="membrane protein fhac"/>
    <property type="match status" value="1"/>
</dbReference>
<dbReference type="RefSeq" id="WP_344077952.1">
    <property type="nucleotide sequence ID" value="NZ_BAAALS010000005.1"/>
</dbReference>
<reference evidence="11" key="1">
    <citation type="journal article" date="2019" name="Int. J. Syst. Evol. Microbiol.">
        <title>The Global Catalogue of Microorganisms (GCM) 10K type strain sequencing project: providing services to taxonomists for standard genome sequencing and annotation.</title>
        <authorList>
            <consortium name="The Broad Institute Genomics Platform"/>
            <consortium name="The Broad Institute Genome Sequencing Center for Infectious Disease"/>
            <person name="Wu L."/>
            <person name="Ma J."/>
        </authorList>
    </citation>
    <scope>NUCLEOTIDE SEQUENCE [LARGE SCALE GENOMIC DNA]</scope>
    <source>
        <strain evidence="11">JCM 13249</strain>
    </source>
</reference>
<dbReference type="Proteomes" id="UP001500655">
    <property type="component" value="Unassembled WGS sequence"/>
</dbReference>
<evidence type="ECO:0000256" key="4">
    <source>
        <dbReference type="ARBA" id="ARBA00022692"/>
    </source>
</evidence>
<dbReference type="PANTHER" id="PTHR37820">
    <property type="entry name" value="CELL DIVISION PROTEIN DIVIB"/>
    <property type="match status" value="1"/>
</dbReference>
<name>A0ABN2JYH2_9ACTN</name>
<dbReference type="EMBL" id="BAAALS010000005">
    <property type="protein sequence ID" value="GAA1743691.1"/>
    <property type="molecule type" value="Genomic_DNA"/>
</dbReference>
<evidence type="ECO:0000256" key="3">
    <source>
        <dbReference type="ARBA" id="ARBA00022618"/>
    </source>
</evidence>
<keyword evidence="5 8" id="KW-1133">Transmembrane helix</keyword>
<evidence type="ECO:0000256" key="8">
    <source>
        <dbReference type="HAMAP-Rule" id="MF_00911"/>
    </source>
</evidence>
<gene>
    <name evidence="8" type="primary">ftsQ</name>
    <name evidence="10" type="ORF">GCM10009681_13120</name>
</gene>
<proteinExistence type="inferred from homology"/>
<comment type="function">
    <text evidence="8">Essential cell division protein.</text>
</comment>
<keyword evidence="4 8" id="KW-0812">Transmembrane</keyword>
<evidence type="ECO:0000313" key="11">
    <source>
        <dbReference type="Proteomes" id="UP001500655"/>
    </source>
</evidence>
<evidence type="ECO:0000256" key="6">
    <source>
        <dbReference type="ARBA" id="ARBA00023136"/>
    </source>
</evidence>
<accession>A0ABN2JYH2</accession>
<keyword evidence="11" id="KW-1185">Reference proteome</keyword>
<dbReference type="InterPro" id="IPR034746">
    <property type="entry name" value="POTRA"/>
</dbReference>
<keyword evidence="2 8" id="KW-1003">Cell membrane</keyword>
<dbReference type="PANTHER" id="PTHR37820:SF1">
    <property type="entry name" value="CELL DIVISION PROTEIN FTSQ"/>
    <property type="match status" value="1"/>
</dbReference>